<gene>
    <name evidence="5" type="ORF">L3H44_10040</name>
</gene>
<keyword evidence="6" id="KW-1185">Reference proteome</keyword>
<feature type="domain" description="Type I restriction modification DNA specificity" evidence="4">
    <location>
        <begin position="9"/>
        <end position="177"/>
    </location>
</feature>
<feature type="domain" description="Type I restriction modification DNA specificity" evidence="4">
    <location>
        <begin position="196"/>
        <end position="320"/>
    </location>
</feature>
<dbReference type="GO" id="GO:0016787">
    <property type="term" value="F:hydrolase activity"/>
    <property type="evidence" value="ECO:0007669"/>
    <property type="project" value="UniProtKB-KW"/>
</dbReference>
<dbReference type="InterPro" id="IPR044946">
    <property type="entry name" value="Restrct_endonuc_typeI_TRD_sf"/>
</dbReference>
<dbReference type="GeneID" id="92727471"/>
<sequence length="379" mass="42985">MMADLIDISDWKEFAFRDIFEIRKGFYNKKPEQLDKGDIPFLGATDSNNGVTGWYTLDEIKTSTKTGVEPNSPLTSKLFPGNAVCVTNNGSVGHAYFQPQQFTCSHDVNPLYRKDGEFNVYTGLFVATVIMHDKYRWQYGRKWRPARMISSKMRLPATASGDPDWQFMEDFIKSLNHKPLSTSNKVCSMPKWDEFTWRSFSVGSIFSIRNGRGITTSEIEENPGNLNAVQSGEENNGVIGKISLDFCRENNYVFTERPCLTVARTGSAGFVSFQADGCVVGDSAKILQPRYESLSTASYLFLQTVLNQNRFKFSYGRKVTEEKYLTDVVSLPVKSDDSGKLIIYPDNPYSPEGYVPDWQFMEDYMRSLPYGDRIPEDGD</sequence>
<dbReference type="Proteomes" id="UP001200604">
    <property type="component" value="Unassembled WGS sequence"/>
</dbReference>
<evidence type="ECO:0000256" key="1">
    <source>
        <dbReference type="ARBA" id="ARBA00010923"/>
    </source>
</evidence>
<keyword evidence="5" id="KW-0378">Hydrolase</keyword>
<dbReference type="InterPro" id="IPR000055">
    <property type="entry name" value="Restrct_endonuc_typeI_TRD"/>
</dbReference>
<dbReference type="SUPFAM" id="SSF116734">
    <property type="entry name" value="DNA methylase specificity domain"/>
    <property type="match status" value="2"/>
</dbReference>
<keyword evidence="5" id="KW-0540">Nuclease</keyword>
<evidence type="ECO:0000256" key="2">
    <source>
        <dbReference type="ARBA" id="ARBA00022747"/>
    </source>
</evidence>
<evidence type="ECO:0000313" key="5">
    <source>
        <dbReference type="EMBL" id="MCF6774738.1"/>
    </source>
</evidence>
<comment type="similarity">
    <text evidence="1">Belongs to the type-I restriction system S methylase family.</text>
</comment>
<organism evidence="5 6">
    <name type="scientific">Corynebacterium parakroppenstedtii</name>
    <dbReference type="NCBI Taxonomy" id="2828363"/>
    <lineage>
        <taxon>Bacteria</taxon>
        <taxon>Bacillati</taxon>
        <taxon>Actinomycetota</taxon>
        <taxon>Actinomycetes</taxon>
        <taxon>Mycobacteriales</taxon>
        <taxon>Corynebacteriaceae</taxon>
        <taxon>Corynebacterium</taxon>
    </lineage>
</organism>
<proteinExistence type="inferred from homology"/>
<protein>
    <submittedName>
        <fullName evidence="5">Restriction endonuclease subunit S</fullName>
        <ecNumber evidence="5">3.1.21.-</ecNumber>
    </submittedName>
</protein>
<name>A0ABS9HLQ0_9CORY</name>
<evidence type="ECO:0000259" key="4">
    <source>
        <dbReference type="Pfam" id="PF01420"/>
    </source>
</evidence>
<dbReference type="Gene3D" id="3.90.220.20">
    <property type="entry name" value="DNA methylase specificity domains"/>
    <property type="match status" value="2"/>
</dbReference>
<evidence type="ECO:0000256" key="3">
    <source>
        <dbReference type="ARBA" id="ARBA00023125"/>
    </source>
</evidence>
<evidence type="ECO:0000313" key="6">
    <source>
        <dbReference type="Proteomes" id="UP001200604"/>
    </source>
</evidence>
<dbReference type="EMBL" id="JAKJKU010000004">
    <property type="protein sequence ID" value="MCF6774738.1"/>
    <property type="molecule type" value="Genomic_DNA"/>
</dbReference>
<dbReference type="RefSeq" id="WP_052722410.1">
    <property type="nucleotide sequence ID" value="NZ_JAFFSY010000003.1"/>
</dbReference>
<dbReference type="EC" id="3.1.21.-" evidence="5"/>
<keyword evidence="2" id="KW-0680">Restriction system</keyword>
<dbReference type="Pfam" id="PF01420">
    <property type="entry name" value="Methylase_S"/>
    <property type="match status" value="2"/>
</dbReference>
<accession>A0ABS9HLQ0</accession>
<keyword evidence="5" id="KW-0255">Endonuclease</keyword>
<keyword evidence="3" id="KW-0238">DNA-binding</keyword>
<comment type="caution">
    <text evidence="5">The sequence shown here is derived from an EMBL/GenBank/DDBJ whole genome shotgun (WGS) entry which is preliminary data.</text>
</comment>
<reference evidence="5 6" key="1">
    <citation type="submission" date="2022-01" db="EMBL/GenBank/DDBJ databases">
        <title>Identification and Characterization of Corynebacterium sp.</title>
        <authorList>
            <person name="Luo Q."/>
            <person name="Qu P."/>
            <person name="Chen Q."/>
        </authorList>
    </citation>
    <scope>NUCLEOTIDE SEQUENCE [LARGE SCALE GENOMIC DNA]</scope>
    <source>
        <strain evidence="5 6">MC-12</strain>
    </source>
</reference>
<dbReference type="GO" id="GO:0004519">
    <property type="term" value="F:endonuclease activity"/>
    <property type="evidence" value="ECO:0007669"/>
    <property type="project" value="UniProtKB-KW"/>
</dbReference>